<evidence type="ECO:0000313" key="2">
    <source>
        <dbReference type="EMBL" id="SFQ72528.1"/>
    </source>
</evidence>
<dbReference type="InterPro" id="IPR009195">
    <property type="entry name" value="Uncharacterised_YjbK"/>
</dbReference>
<comment type="caution">
    <text evidence="2">The sequence shown here is derived from an EMBL/GenBank/DDBJ whole genome shotgun (WGS) entry which is preliminary data.</text>
</comment>
<dbReference type="Pfam" id="PF01928">
    <property type="entry name" value="CYTH"/>
    <property type="match status" value="1"/>
</dbReference>
<protein>
    <submittedName>
        <fullName evidence="2">Uncharacterized protein YjbK</fullName>
    </submittedName>
</protein>
<feature type="domain" description="CYTH" evidence="1">
    <location>
        <begin position="5"/>
        <end position="193"/>
    </location>
</feature>
<dbReference type="Gene3D" id="2.40.320.10">
    <property type="entry name" value="Hypothetical Protein Pfu-838710-001"/>
    <property type="match status" value="1"/>
</dbReference>
<accession>A0A1I6AV13</accession>
<dbReference type="SMART" id="SM01118">
    <property type="entry name" value="CYTH"/>
    <property type="match status" value="1"/>
</dbReference>
<evidence type="ECO:0000259" key="1">
    <source>
        <dbReference type="PROSITE" id="PS51707"/>
    </source>
</evidence>
<proteinExistence type="predicted"/>
<dbReference type="Proteomes" id="UP000182762">
    <property type="component" value="Unassembled WGS sequence"/>
</dbReference>
<gene>
    <name evidence="2" type="ORF">SAMN02745910_03035</name>
</gene>
<dbReference type="EMBL" id="FOXX01000007">
    <property type="protein sequence ID" value="SFQ72528.1"/>
    <property type="molecule type" value="Genomic_DNA"/>
</dbReference>
<organism evidence="2 3">
    <name type="scientific">Priestia endophytica DSM 13796</name>
    <dbReference type="NCBI Taxonomy" id="1121089"/>
    <lineage>
        <taxon>Bacteria</taxon>
        <taxon>Bacillati</taxon>
        <taxon>Bacillota</taxon>
        <taxon>Bacilli</taxon>
        <taxon>Bacillales</taxon>
        <taxon>Bacillaceae</taxon>
        <taxon>Priestia</taxon>
    </lineage>
</organism>
<reference evidence="2 3" key="1">
    <citation type="submission" date="2016-10" db="EMBL/GenBank/DDBJ databases">
        <authorList>
            <person name="Varghese N."/>
            <person name="Submissions S."/>
        </authorList>
    </citation>
    <scope>NUCLEOTIDE SEQUENCE [LARGE SCALE GENOMIC DNA]</scope>
    <source>
        <strain evidence="2 3">DSM 13796</strain>
    </source>
</reference>
<dbReference type="PIRSF" id="PIRSF012526">
    <property type="entry name" value="CYTH_UCP012526"/>
    <property type="match status" value="1"/>
</dbReference>
<evidence type="ECO:0000313" key="3">
    <source>
        <dbReference type="Proteomes" id="UP000182762"/>
    </source>
</evidence>
<dbReference type="InterPro" id="IPR033469">
    <property type="entry name" value="CYTH-like_dom_sf"/>
</dbReference>
<dbReference type="PROSITE" id="PS51707">
    <property type="entry name" value="CYTH"/>
    <property type="match status" value="1"/>
</dbReference>
<keyword evidence="3" id="KW-1185">Reference proteome</keyword>
<name>A0A1I6AV13_9BACI</name>
<dbReference type="SUPFAM" id="SSF55154">
    <property type="entry name" value="CYTH-like phosphatases"/>
    <property type="match status" value="1"/>
</dbReference>
<dbReference type="CDD" id="cd07762">
    <property type="entry name" value="CYTH-like_Pase_1"/>
    <property type="match status" value="1"/>
</dbReference>
<dbReference type="InterPro" id="IPR023577">
    <property type="entry name" value="CYTH_domain"/>
</dbReference>
<sequence>MMKQEIEIEFKNLLTSTEFHKLMDAFHIDNSQFKEQTNYYFDTPNFDIKEKRAALRIRSKNDRYVLTLKQPSKVGLLETHETLTKEETTRLLKGECPLPSSMEKQIKTLGIEVRKVNLFGSLTTKRAEVPYRDGLLVLDHSTYLNHEDFELEYEVKNEESGKKAFLELLNRFHIPIRETNNKIQRFFNLKYKQLGEHDE</sequence>